<feature type="compositionally biased region" description="Pro residues" evidence="1">
    <location>
        <begin position="44"/>
        <end position="63"/>
    </location>
</feature>
<dbReference type="PATRIC" id="fig|1348774.3.peg.1503"/>
<proteinExistence type="predicted"/>
<feature type="signal peptide" evidence="2">
    <location>
        <begin position="1"/>
        <end position="26"/>
    </location>
</feature>
<dbReference type="Proteomes" id="UP000035287">
    <property type="component" value="Chromosome"/>
</dbReference>
<name>A0A0G3XGQ1_9SPHN</name>
<keyword evidence="4" id="KW-1185">Reference proteome</keyword>
<evidence type="ECO:0000256" key="1">
    <source>
        <dbReference type="SAM" id="MobiDB-lite"/>
    </source>
</evidence>
<dbReference type="AlphaFoldDB" id="A0A0G3XGQ1"/>
<sequence>MEQNACRLCRKHRALAIAIVASVSVAGCDAPPDPEKSGTEAPSTPQPPVEPSPPVDPDAAPIPPQRLAVDLTRNEWATAENKAQCAPLVLTSDGGAKGEPRRANFAGGWGVAFDTDDVRSAFGVAGPGLVPADSADGQRARIRGQWPYFIELPDLPQPAFAGYGIEGAAPYSTDTPDGVGDNSLAYVRVAGQACTYNVWSRLGRAHLEVLLQSLRPGAVE</sequence>
<accession>A0A0G3XGQ1</accession>
<organism evidence="3 4">
    <name type="scientific">Croceicoccus naphthovorans</name>
    <dbReference type="NCBI Taxonomy" id="1348774"/>
    <lineage>
        <taxon>Bacteria</taxon>
        <taxon>Pseudomonadati</taxon>
        <taxon>Pseudomonadota</taxon>
        <taxon>Alphaproteobacteria</taxon>
        <taxon>Sphingomonadales</taxon>
        <taxon>Erythrobacteraceae</taxon>
        <taxon>Croceicoccus</taxon>
    </lineage>
</organism>
<reference evidence="3 4" key="1">
    <citation type="submission" date="2015-06" db="EMBL/GenBank/DDBJ databases">
        <authorList>
            <person name="Zeng Y."/>
            <person name="Huang Y."/>
        </authorList>
    </citation>
    <scope>NUCLEOTIDE SEQUENCE [LARGE SCALE GENOMIC DNA]</scope>
    <source>
        <strain evidence="3 4">PQ-2</strain>
    </source>
</reference>
<dbReference type="EMBL" id="CP011770">
    <property type="protein sequence ID" value="AKM09816.1"/>
    <property type="molecule type" value="Genomic_DNA"/>
</dbReference>
<evidence type="ECO:0000313" key="3">
    <source>
        <dbReference type="EMBL" id="AKM09816.1"/>
    </source>
</evidence>
<keyword evidence="2" id="KW-0732">Signal</keyword>
<evidence type="ECO:0000256" key="2">
    <source>
        <dbReference type="SAM" id="SignalP"/>
    </source>
</evidence>
<feature type="chain" id="PRO_5002561831" evidence="2">
    <location>
        <begin position="27"/>
        <end position="220"/>
    </location>
</feature>
<feature type="region of interest" description="Disordered" evidence="1">
    <location>
        <begin position="30"/>
        <end position="63"/>
    </location>
</feature>
<dbReference type="KEGG" id="cna:AB433_07190"/>
<evidence type="ECO:0000313" key="4">
    <source>
        <dbReference type="Proteomes" id="UP000035287"/>
    </source>
</evidence>
<dbReference type="PROSITE" id="PS51257">
    <property type="entry name" value="PROKAR_LIPOPROTEIN"/>
    <property type="match status" value="1"/>
</dbReference>
<protein>
    <submittedName>
        <fullName evidence="3">Uncharacterized protein</fullName>
    </submittedName>
</protein>
<gene>
    <name evidence="3" type="ORF">AB433_07190</name>
</gene>